<dbReference type="InterPro" id="IPR027417">
    <property type="entry name" value="P-loop_NTPase"/>
</dbReference>
<dbReference type="PROSITE" id="PS00211">
    <property type="entry name" value="ABC_TRANSPORTER_1"/>
    <property type="match status" value="1"/>
</dbReference>
<evidence type="ECO:0000256" key="1">
    <source>
        <dbReference type="ARBA" id="ARBA00005417"/>
    </source>
</evidence>
<evidence type="ECO:0000256" key="4">
    <source>
        <dbReference type="ARBA" id="ARBA00022840"/>
    </source>
</evidence>
<dbReference type="AlphaFoldDB" id="A0A918WFB5"/>
<reference evidence="6" key="1">
    <citation type="journal article" date="2014" name="Int. J. Syst. Evol. Microbiol.">
        <title>Complete genome sequence of Corynebacterium casei LMG S-19264T (=DSM 44701T), isolated from a smear-ripened cheese.</title>
        <authorList>
            <consortium name="US DOE Joint Genome Institute (JGI-PGF)"/>
            <person name="Walter F."/>
            <person name="Albersmeier A."/>
            <person name="Kalinowski J."/>
            <person name="Ruckert C."/>
        </authorList>
    </citation>
    <scope>NUCLEOTIDE SEQUENCE</scope>
    <source>
        <strain evidence="6">KCTC 12988</strain>
    </source>
</reference>
<feature type="domain" description="ABC transporter" evidence="5">
    <location>
        <begin position="2"/>
        <end position="230"/>
    </location>
</feature>
<comment type="similarity">
    <text evidence="1">Belongs to the ABC transporter superfamily.</text>
</comment>
<sequence>MLEVIGLKKKFAGKPALKGVEFSVAKGEIFGLLGHNGAGKSTTLGILLGMVAPDEGETRIDGISVQKNRAEALAKVGAIFESPGFYDYLSGYANLKLLTSYSGGVTKAAIDEVVERVELDDRIHSKVGTYSHGMRQRLALAQALLPEPEVLLLDEPTDGLDPEGIKWFRDFILDLRDNRGMTVLFNSHLLAEVEQMCDRVVILQEGRKVFQGGSADLEEDQLVLKFEVDPPSLLQNLAVEFGGGVKKNNLVLPKTTDIALVVAKAVQNGGQVREVRQVKRSLEDLYLEFSRKVTR</sequence>
<evidence type="ECO:0000313" key="6">
    <source>
        <dbReference type="EMBL" id="GHC43327.1"/>
    </source>
</evidence>
<keyword evidence="3" id="KW-0547">Nucleotide-binding</keyword>
<dbReference type="PROSITE" id="PS50893">
    <property type="entry name" value="ABC_TRANSPORTER_2"/>
    <property type="match status" value="1"/>
</dbReference>
<evidence type="ECO:0000256" key="2">
    <source>
        <dbReference type="ARBA" id="ARBA00022448"/>
    </source>
</evidence>
<dbReference type="SUPFAM" id="SSF52540">
    <property type="entry name" value="P-loop containing nucleoside triphosphate hydrolases"/>
    <property type="match status" value="1"/>
</dbReference>
<dbReference type="Proteomes" id="UP000644507">
    <property type="component" value="Unassembled WGS sequence"/>
</dbReference>
<organism evidence="6 7">
    <name type="scientific">Roseibacillus persicicus</name>
    <dbReference type="NCBI Taxonomy" id="454148"/>
    <lineage>
        <taxon>Bacteria</taxon>
        <taxon>Pseudomonadati</taxon>
        <taxon>Verrucomicrobiota</taxon>
        <taxon>Verrucomicrobiia</taxon>
        <taxon>Verrucomicrobiales</taxon>
        <taxon>Verrucomicrobiaceae</taxon>
        <taxon>Roseibacillus</taxon>
    </lineage>
</organism>
<keyword evidence="2" id="KW-0813">Transport</keyword>
<keyword evidence="4 6" id="KW-0067">ATP-binding</keyword>
<comment type="caution">
    <text evidence="6">The sequence shown here is derived from an EMBL/GenBank/DDBJ whole genome shotgun (WGS) entry which is preliminary data.</text>
</comment>
<dbReference type="Pfam" id="PF00005">
    <property type="entry name" value="ABC_tran"/>
    <property type="match status" value="1"/>
</dbReference>
<evidence type="ECO:0000313" key="7">
    <source>
        <dbReference type="Proteomes" id="UP000644507"/>
    </source>
</evidence>
<dbReference type="EMBL" id="BMXI01000002">
    <property type="protein sequence ID" value="GHC43327.1"/>
    <property type="molecule type" value="Genomic_DNA"/>
</dbReference>
<evidence type="ECO:0000256" key="3">
    <source>
        <dbReference type="ARBA" id="ARBA00022741"/>
    </source>
</evidence>
<dbReference type="SMART" id="SM00382">
    <property type="entry name" value="AAA"/>
    <property type="match status" value="1"/>
</dbReference>
<dbReference type="PANTHER" id="PTHR43335">
    <property type="entry name" value="ABC TRANSPORTER, ATP-BINDING PROTEIN"/>
    <property type="match status" value="1"/>
</dbReference>
<dbReference type="GO" id="GO:0005524">
    <property type="term" value="F:ATP binding"/>
    <property type="evidence" value="ECO:0007669"/>
    <property type="project" value="UniProtKB-KW"/>
</dbReference>
<dbReference type="InterPro" id="IPR003593">
    <property type="entry name" value="AAA+_ATPase"/>
</dbReference>
<dbReference type="GO" id="GO:0016887">
    <property type="term" value="F:ATP hydrolysis activity"/>
    <property type="evidence" value="ECO:0007669"/>
    <property type="project" value="InterPro"/>
</dbReference>
<dbReference type="Gene3D" id="3.40.50.300">
    <property type="entry name" value="P-loop containing nucleotide triphosphate hydrolases"/>
    <property type="match status" value="1"/>
</dbReference>
<gene>
    <name evidence="6" type="primary">yhcH</name>
    <name evidence="6" type="ORF">GCM10007100_05550</name>
</gene>
<accession>A0A918WFB5</accession>
<evidence type="ECO:0000259" key="5">
    <source>
        <dbReference type="PROSITE" id="PS50893"/>
    </source>
</evidence>
<keyword evidence="7" id="KW-1185">Reference proteome</keyword>
<dbReference type="InterPro" id="IPR003439">
    <property type="entry name" value="ABC_transporter-like_ATP-bd"/>
</dbReference>
<dbReference type="InterPro" id="IPR017871">
    <property type="entry name" value="ABC_transporter-like_CS"/>
</dbReference>
<dbReference type="RefSeq" id="WP_189567149.1">
    <property type="nucleotide sequence ID" value="NZ_BMXI01000002.1"/>
</dbReference>
<name>A0A918WFB5_9BACT</name>
<protein>
    <submittedName>
        <fullName evidence="6">ABC transporter ATP-binding protein YhcH</fullName>
    </submittedName>
</protein>
<reference evidence="6" key="2">
    <citation type="submission" date="2020-09" db="EMBL/GenBank/DDBJ databases">
        <authorList>
            <person name="Sun Q."/>
            <person name="Kim S."/>
        </authorList>
    </citation>
    <scope>NUCLEOTIDE SEQUENCE</scope>
    <source>
        <strain evidence="6">KCTC 12988</strain>
    </source>
</reference>
<proteinExistence type="inferred from homology"/>
<dbReference type="PANTHER" id="PTHR43335:SF4">
    <property type="entry name" value="ABC TRANSPORTER, ATP-BINDING PROTEIN"/>
    <property type="match status" value="1"/>
</dbReference>